<keyword evidence="2" id="KW-0677">Repeat</keyword>
<reference evidence="7" key="1">
    <citation type="submission" date="2015-08" db="UniProtKB">
        <authorList>
            <consortium name="WormBaseParasite"/>
        </authorList>
    </citation>
    <scope>IDENTIFICATION</scope>
</reference>
<dbReference type="Gene3D" id="3.10.129.10">
    <property type="entry name" value="Hotdog Thioesterase"/>
    <property type="match status" value="1"/>
</dbReference>
<proteinExistence type="inferred from homology"/>
<dbReference type="SUPFAM" id="SSF54637">
    <property type="entry name" value="Thioesterase/thiol ester dehydrase-isomerase"/>
    <property type="match status" value="1"/>
</dbReference>
<evidence type="ECO:0000313" key="8">
    <source>
        <dbReference type="WBParaSite" id="TCONS_00007924.p1"/>
    </source>
</evidence>
<sequence>MKDMRKNLHEHVVEVMKKFKNCNSGINYNLKEYNQPIPMTKTNLKFRIPLSEDALLREEYKNSYGKISIPRMLYEIDYIPPYVGFYFGDNIVFNEAKEKKIITVPRMLTTLFFGDILITRTNLDFNKDIIFDTFIPYSNKSSFIVLLRGYQQDKNNNFSMFFDSKIIMVSRDYSKKMKDTMALPEMVLENENEKNLFNKYKKFLENYKLESKKSLIKSLPNNSEFELMYSNILSTFDKNMLETYEYQKINSDEIQMTDTIVESCFYVTSKEVNYAQFLYGGEIISKGSKLGEVTAAMYADNEVEMVYIGDMRFINPAYIGDIIKIKSMITYVEKPYISVKTNFISSYINSSKKPVIIGYLNMIFKHDGNKQLKKLILHKTNELMAFIEGKRNLEKFKNLKSIL</sequence>
<dbReference type="GO" id="GO:0047617">
    <property type="term" value="F:fatty acyl-CoA hydrolase activity"/>
    <property type="evidence" value="ECO:0007669"/>
    <property type="project" value="TreeGrafter"/>
</dbReference>
<organism evidence="7">
    <name type="scientific">Strongyloides stercoralis</name>
    <name type="common">Threadworm</name>
    <dbReference type="NCBI Taxonomy" id="6248"/>
    <lineage>
        <taxon>Eukaryota</taxon>
        <taxon>Metazoa</taxon>
        <taxon>Ecdysozoa</taxon>
        <taxon>Nematoda</taxon>
        <taxon>Chromadorea</taxon>
        <taxon>Rhabditida</taxon>
        <taxon>Tylenchina</taxon>
        <taxon>Panagrolaimomorpha</taxon>
        <taxon>Strongyloidoidea</taxon>
        <taxon>Strongyloididae</taxon>
        <taxon>Strongyloides</taxon>
    </lineage>
</organism>
<dbReference type="WBParaSite" id="SSTP_0000939400.1">
    <property type="protein sequence ID" value="SSTP_0000939400.1"/>
    <property type="gene ID" value="SSTP_0000939400"/>
</dbReference>
<evidence type="ECO:0000256" key="1">
    <source>
        <dbReference type="ARBA" id="ARBA00010458"/>
    </source>
</evidence>
<dbReference type="WBParaSite" id="TCONS_00007924.p1">
    <property type="protein sequence ID" value="TCONS_00007924.p1"/>
    <property type="gene ID" value="XLOC_005937"/>
</dbReference>
<dbReference type="Proteomes" id="UP000035681">
    <property type="component" value="Unplaced"/>
</dbReference>
<comment type="similarity">
    <text evidence="1">Belongs to the acyl coenzyme A hydrolase family.</text>
</comment>
<accession>A0A0K0EIT8</accession>
<evidence type="ECO:0000313" key="7">
    <source>
        <dbReference type="WBParaSite" id="SSTP_0000939400.1"/>
    </source>
</evidence>
<dbReference type="AlphaFoldDB" id="A0A0K0EIT8"/>
<dbReference type="GO" id="GO:0006637">
    <property type="term" value="P:acyl-CoA metabolic process"/>
    <property type="evidence" value="ECO:0007669"/>
    <property type="project" value="TreeGrafter"/>
</dbReference>
<protein>
    <submittedName>
        <fullName evidence="7 8">HotDog ACOT-type domain-containing protein</fullName>
    </submittedName>
</protein>
<evidence type="ECO:0000313" key="6">
    <source>
        <dbReference type="Proteomes" id="UP000035681"/>
    </source>
</evidence>
<dbReference type="PANTHER" id="PTHR12655:SF2">
    <property type="entry name" value="HOTDOG ACOT-TYPE DOMAIN-CONTAINING PROTEIN"/>
    <property type="match status" value="1"/>
</dbReference>
<dbReference type="PANTHER" id="PTHR12655">
    <property type="entry name" value="ACYL-COA THIOESTERASE"/>
    <property type="match status" value="1"/>
</dbReference>
<dbReference type="PROSITE" id="PS51770">
    <property type="entry name" value="HOTDOG_ACOT"/>
    <property type="match status" value="1"/>
</dbReference>
<evidence type="ECO:0000256" key="3">
    <source>
        <dbReference type="ARBA" id="ARBA00022801"/>
    </source>
</evidence>
<evidence type="ECO:0000256" key="2">
    <source>
        <dbReference type="ARBA" id="ARBA00022737"/>
    </source>
</evidence>
<dbReference type="GO" id="GO:0005739">
    <property type="term" value="C:mitochondrion"/>
    <property type="evidence" value="ECO:0007669"/>
    <property type="project" value="TreeGrafter"/>
</dbReference>
<evidence type="ECO:0000256" key="4">
    <source>
        <dbReference type="ARBA" id="ARBA00022946"/>
    </source>
</evidence>
<evidence type="ECO:0000259" key="5">
    <source>
        <dbReference type="PROSITE" id="PS51770"/>
    </source>
</evidence>
<dbReference type="STRING" id="6248.A0A0K0EIT8"/>
<keyword evidence="4" id="KW-0809">Transit peptide</keyword>
<dbReference type="InterPro" id="IPR033120">
    <property type="entry name" value="HOTDOG_ACOT"/>
</dbReference>
<keyword evidence="6" id="KW-1185">Reference proteome</keyword>
<dbReference type="InterPro" id="IPR029069">
    <property type="entry name" value="HotDog_dom_sf"/>
</dbReference>
<keyword evidence="3" id="KW-0378">Hydrolase</keyword>
<feature type="domain" description="HotDog ACOT-type" evidence="5">
    <location>
        <begin position="257"/>
        <end position="368"/>
    </location>
</feature>
<name>A0A0K0EIT8_STRER</name>